<feature type="region of interest" description="Disordered" evidence="1">
    <location>
        <begin position="54"/>
        <end position="172"/>
    </location>
</feature>
<organism evidence="2">
    <name type="scientific">Neobodo designis</name>
    <name type="common">Flagellated protozoan</name>
    <name type="synonym">Bodo designis</name>
    <dbReference type="NCBI Taxonomy" id="312471"/>
    <lineage>
        <taxon>Eukaryota</taxon>
        <taxon>Discoba</taxon>
        <taxon>Euglenozoa</taxon>
        <taxon>Kinetoplastea</taxon>
        <taxon>Metakinetoplastina</taxon>
        <taxon>Neobodonida</taxon>
        <taxon>Neobodo</taxon>
    </lineage>
</organism>
<reference evidence="2" key="1">
    <citation type="submission" date="2021-01" db="EMBL/GenBank/DDBJ databases">
        <authorList>
            <person name="Corre E."/>
            <person name="Pelletier E."/>
            <person name="Niang G."/>
            <person name="Scheremetjew M."/>
            <person name="Finn R."/>
            <person name="Kale V."/>
            <person name="Holt S."/>
            <person name="Cochrane G."/>
            <person name="Meng A."/>
            <person name="Brown T."/>
            <person name="Cohen L."/>
        </authorList>
    </citation>
    <scope>NUCLEOTIDE SEQUENCE</scope>
    <source>
        <strain evidence="2">CCAP 1951/1</strain>
    </source>
</reference>
<dbReference type="AlphaFoldDB" id="A0A7S1QZE3"/>
<dbReference type="EMBL" id="HBGF01049679">
    <property type="protein sequence ID" value="CAD9151768.1"/>
    <property type="molecule type" value="Transcribed_RNA"/>
</dbReference>
<feature type="compositionally biased region" description="Basic and acidic residues" evidence="1">
    <location>
        <begin position="133"/>
        <end position="147"/>
    </location>
</feature>
<gene>
    <name evidence="2" type="ORF">NDES1114_LOCUS33230</name>
</gene>
<accession>A0A7S1QZE3</accession>
<dbReference type="Gene3D" id="3.90.550.10">
    <property type="entry name" value="Spore Coat Polysaccharide Biosynthesis Protein SpsA, Chain A"/>
    <property type="match status" value="1"/>
</dbReference>
<feature type="compositionally biased region" description="Basic and acidic residues" evidence="1">
    <location>
        <begin position="54"/>
        <end position="68"/>
    </location>
</feature>
<proteinExistence type="predicted"/>
<evidence type="ECO:0000313" key="2">
    <source>
        <dbReference type="EMBL" id="CAD9151768.1"/>
    </source>
</evidence>
<name>A0A7S1QZE3_NEODS</name>
<feature type="compositionally biased region" description="Basic and acidic residues" evidence="1">
    <location>
        <begin position="155"/>
        <end position="172"/>
    </location>
</feature>
<evidence type="ECO:0000256" key="1">
    <source>
        <dbReference type="SAM" id="MobiDB-lite"/>
    </source>
</evidence>
<dbReference type="SUPFAM" id="SSF53448">
    <property type="entry name" value="Nucleotide-diphospho-sugar transferases"/>
    <property type="match status" value="1"/>
</dbReference>
<feature type="compositionally biased region" description="Basic and acidic residues" evidence="1">
    <location>
        <begin position="89"/>
        <end position="99"/>
    </location>
</feature>
<sequence length="517" mass="57679">MSRSSGGGNGLSVPRIAIIAFCVAAAVFLLGSRSHGDVTVDALADAQRELQRERAKHRAEVAELRQRLDAAGNPPRRTTRVKQPTPATEEPHDEHHVDGEEPAAETPKPAPTKKPRRRTTPAPAATDAEEGNDDHSAHGKAASHDSGDDGAGATPERDANSPEGNKMPEDIHHPDERKFFHTLSEIQPVGDGAPPEAANLARVFNMYTHDREAVTNVPVYGTACVGKVDCQFVRNQLKALDTGVGHVVVVQNREADEHREYFEALQKQFPGRFTFQYRPIGGGCSESWNIIMRLGFSITPTPNFVMATNGDLWALSGYLAKFSKYMNDNLEKQVGARFVHFSSFGLNKQGWEKLGAFDEVIFPAYAEDVEYHIRAVSAGLLIGSFPGMAPDRSHKHVGSPSFKDKKFNEMYQRWDKNDYMYRKWGVDMRQHTDFQRCKPYKHPWNQPTLSHRSCFVVDPKHRHCIRTGEGIKHNANRGGCMLSSCRSCWYNASVLLPLLPEGTVLPDTIMTQNRVRF</sequence>
<dbReference type="InterPro" id="IPR029044">
    <property type="entry name" value="Nucleotide-diphossugar_trans"/>
</dbReference>
<protein>
    <submittedName>
        <fullName evidence="2">Uncharacterized protein</fullName>
    </submittedName>
</protein>